<proteinExistence type="predicted"/>
<evidence type="ECO:0000313" key="1">
    <source>
        <dbReference type="EMBL" id="MCT4370122.1"/>
    </source>
</evidence>
<name>A0ABT2KKH9_9RHOB</name>
<gene>
    <name evidence="1" type="ORF">CLG85_007170</name>
</gene>
<keyword evidence="2" id="KW-1185">Reference proteome</keyword>
<protein>
    <submittedName>
        <fullName evidence="1">Uncharacterized protein</fullName>
    </submittedName>
</protein>
<dbReference type="EMBL" id="NTHN02000009">
    <property type="protein sequence ID" value="MCT4370122.1"/>
    <property type="molecule type" value="Genomic_DNA"/>
</dbReference>
<dbReference type="Gene3D" id="2.60.120.380">
    <property type="match status" value="1"/>
</dbReference>
<accession>A0ABT2KKH9</accession>
<evidence type="ECO:0000313" key="2">
    <source>
        <dbReference type="Proteomes" id="UP000217448"/>
    </source>
</evidence>
<reference evidence="2" key="1">
    <citation type="submission" date="2023-07" db="EMBL/GenBank/DDBJ databases">
        <title>Yangia mangrovi SAOS 153D genome.</title>
        <authorList>
            <person name="Verma A."/>
            <person name="Pal Y."/>
            <person name="Sundharam S."/>
            <person name="Bisht B."/>
            <person name="Srinivasan K."/>
        </authorList>
    </citation>
    <scope>NUCLEOTIDE SEQUENCE [LARGE SCALE GENOMIC DNA]</scope>
    <source>
        <strain evidence="2">SAOS 153D</strain>
    </source>
</reference>
<sequence>MPDRSRPGGAKQFALGARAGQVLDLHIVPKGGAMYYILRNPDGSILLEGTDATVPFKGPLPQSGDVNVEVVSTQDTPQNFELVVSIE</sequence>
<organism evidence="1 2">
    <name type="scientific">Alloyangia mangrovi</name>
    <dbReference type="NCBI Taxonomy" id="1779329"/>
    <lineage>
        <taxon>Bacteria</taxon>
        <taxon>Pseudomonadati</taxon>
        <taxon>Pseudomonadota</taxon>
        <taxon>Alphaproteobacteria</taxon>
        <taxon>Rhodobacterales</taxon>
        <taxon>Roseobacteraceae</taxon>
        <taxon>Alloyangia</taxon>
    </lineage>
</organism>
<comment type="caution">
    <text evidence="1">The sequence shown here is derived from an EMBL/GenBank/DDBJ whole genome shotgun (WGS) entry which is preliminary data.</text>
</comment>
<dbReference type="Proteomes" id="UP000217448">
    <property type="component" value="Unassembled WGS sequence"/>
</dbReference>